<evidence type="ECO:0000256" key="5">
    <source>
        <dbReference type="ARBA" id="ARBA00022737"/>
    </source>
</evidence>
<reference evidence="11 12" key="1">
    <citation type="submission" date="2016-10" db="EMBL/GenBank/DDBJ databases">
        <title>Arsenicibacter rosenii gen. nov., sp. nov., an efficient arsenic-methylating bacterium isolated from an arsenic-contaminated paddy soil.</title>
        <authorList>
            <person name="Huang K."/>
        </authorList>
    </citation>
    <scope>NUCLEOTIDE SEQUENCE [LARGE SCALE GENOMIC DNA]</scope>
    <source>
        <strain evidence="11 12">SM-1</strain>
    </source>
</reference>
<dbReference type="InterPro" id="IPR050107">
    <property type="entry name" value="ABC_carbohydrate_import_ATPase"/>
</dbReference>
<evidence type="ECO:0000313" key="11">
    <source>
        <dbReference type="EMBL" id="OIN55484.1"/>
    </source>
</evidence>
<keyword evidence="9" id="KW-0472">Membrane</keyword>
<dbReference type="InterPro" id="IPR003593">
    <property type="entry name" value="AAA+_ATPase"/>
</dbReference>
<evidence type="ECO:0000256" key="9">
    <source>
        <dbReference type="ARBA" id="ARBA00023136"/>
    </source>
</evidence>
<proteinExistence type="predicted"/>
<dbReference type="PROSITE" id="PS50893">
    <property type="entry name" value="ABC_TRANSPORTER_2"/>
    <property type="match status" value="2"/>
</dbReference>
<evidence type="ECO:0000256" key="7">
    <source>
        <dbReference type="ARBA" id="ARBA00022840"/>
    </source>
</evidence>
<keyword evidence="2" id="KW-0813">Transport</keyword>
<evidence type="ECO:0000256" key="1">
    <source>
        <dbReference type="ARBA" id="ARBA00004202"/>
    </source>
</evidence>
<evidence type="ECO:0000256" key="2">
    <source>
        <dbReference type="ARBA" id="ARBA00022448"/>
    </source>
</evidence>
<keyword evidence="12" id="KW-1185">Reference proteome</keyword>
<sequence length="510" mass="55937">MLVAEHITKQFAGVKALDDVCLEFPAGNVTAVIGENGAGKSTLMKILSGVYTDYEGQIRFKGQPVQFGSIRDAQQCGIAIIHQELALIPYLSIRENLFLGRELTTRWGLLDQSAMRRRTAELLTELRMNIDPDTLTGDLKVGQQQVVEMAKALLTESEVIIMDEPTSAITESEVTVLFGIIDDLRKKGKAIVYISHKLDELFTIADRFVVLRDGRTIESGDMSAMDHDTLIRKMVGRQVLVGREHTAPRTTETRLVVNGLCMTHASRKQTLQLNHVSFTVGKGEIVGLFGLMGAGRSELLEALFGLHPGRVSGEVTIDGRPVTIHAPKQAIQAELALVPEDRKRDGLVLELPVQTNISLTALHLIETNGFLQDRKETQLAKQYIADMRIKTASGQQSVKYLSGGNQQKVVLSKWLATRPKLLMLDEPTRGIDINAKTEIYKLIQKLADEGMSILMVSSEIPELLAVADRILVMCEGALTASFPIAEATEDTLLKAAIAGVKPLKSSQPLA</sequence>
<dbReference type="FunFam" id="3.40.50.300:FF:000127">
    <property type="entry name" value="Ribose import ATP-binding protein RbsA"/>
    <property type="match status" value="1"/>
</dbReference>
<dbReference type="GO" id="GO:0016887">
    <property type="term" value="F:ATP hydrolysis activity"/>
    <property type="evidence" value="ECO:0007669"/>
    <property type="project" value="InterPro"/>
</dbReference>
<keyword evidence="6" id="KW-0547">Nucleotide-binding</keyword>
<protein>
    <submittedName>
        <fullName evidence="11">D-xylose ABC transporter ATP-binding protein</fullName>
    </submittedName>
</protein>
<feature type="domain" description="ABC transporter" evidence="10">
    <location>
        <begin position="2"/>
        <end position="238"/>
    </location>
</feature>
<gene>
    <name evidence="11" type="ORF">BLX24_30125</name>
</gene>
<keyword evidence="3" id="KW-1003">Cell membrane</keyword>
<dbReference type="EMBL" id="MORL01000113">
    <property type="protein sequence ID" value="OIN55484.1"/>
    <property type="molecule type" value="Genomic_DNA"/>
</dbReference>
<dbReference type="SMART" id="SM00382">
    <property type="entry name" value="AAA"/>
    <property type="match status" value="2"/>
</dbReference>
<keyword evidence="5" id="KW-0677">Repeat</keyword>
<dbReference type="CDD" id="cd03215">
    <property type="entry name" value="ABC_Carb_Monos_II"/>
    <property type="match status" value="1"/>
</dbReference>
<dbReference type="InterPro" id="IPR003439">
    <property type="entry name" value="ABC_transporter-like_ATP-bd"/>
</dbReference>
<comment type="subcellular location">
    <subcellularLocation>
        <location evidence="1">Cell membrane</location>
        <topology evidence="1">Peripheral membrane protein</topology>
    </subcellularLocation>
</comment>
<name>A0A1S2V9S4_9BACT</name>
<dbReference type="CDD" id="cd03216">
    <property type="entry name" value="ABC_Carb_Monos_I"/>
    <property type="match status" value="1"/>
</dbReference>
<evidence type="ECO:0000259" key="10">
    <source>
        <dbReference type="PROSITE" id="PS50893"/>
    </source>
</evidence>
<feature type="domain" description="ABC transporter" evidence="10">
    <location>
        <begin position="255"/>
        <end position="500"/>
    </location>
</feature>
<accession>A0A1S2V9S4</accession>
<organism evidence="11 12">
    <name type="scientific">Arsenicibacter rosenii</name>
    <dbReference type="NCBI Taxonomy" id="1750698"/>
    <lineage>
        <taxon>Bacteria</taxon>
        <taxon>Pseudomonadati</taxon>
        <taxon>Bacteroidota</taxon>
        <taxon>Cytophagia</taxon>
        <taxon>Cytophagales</taxon>
        <taxon>Spirosomataceae</taxon>
        <taxon>Arsenicibacter</taxon>
    </lineage>
</organism>
<dbReference type="Gene3D" id="3.40.50.300">
    <property type="entry name" value="P-loop containing nucleotide triphosphate hydrolases"/>
    <property type="match status" value="2"/>
</dbReference>
<evidence type="ECO:0000256" key="3">
    <source>
        <dbReference type="ARBA" id="ARBA00022475"/>
    </source>
</evidence>
<evidence type="ECO:0000256" key="4">
    <source>
        <dbReference type="ARBA" id="ARBA00022597"/>
    </source>
</evidence>
<dbReference type="Pfam" id="PF00005">
    <property type="entry name" value="ABC_tran"/>
    <property type="match status" value="2"/>
</dbReference>
<dbReference type="RefSeq" id="WP_071506888.1">
    <property type="nucleotide sequence ID" value="NZ_MORL01000113.1"/>
</dbReference>
<dbReference type="SUPFAM" id="SSF52540">
    <property type="entry name" value="P-loop containing nucleoside triphosphate hydrolases"/>
    <property type="match status" value="2"/>
</dbReference>
<dbReference type="InterPro" id="IPR027417">
    <property type="entry name" value="P-loop_NTPase"/>
</dbReference>
<dbReference type="InterPro" id="IPR017871">
    <property type="entry name" value="ABC_transporter-like_CS"/>
</dbReference>
<dbReference type="GO" id="GO:0005524">
    <property type="term" value="F:ATP binding"/>
    <property type="evidence" value="ECO:0007669"/>
    <property type="project" value="UniProtKB-KW"/>
</dbReference>
<keyword evidence="8" id="KW-1278">Translocase</keyword>
<dbReference type="Proteomes" id="UP000181790">
    <property type="component" value="Unassembled WGS sequence"/>
</dbReference>
<dbReference type="GO" id="GO:0005886">
    <property type="term" value="C:plasma membrane"/>
    <property type="evidence" value="ECO:0007669"/>
    <property type="project" value="UniProtKB-SubCell"/>
</dbReference>
<dbReference type="PANTHER" id="PTHR43790">
    <property type="entry name" value="CARBOHYDRATE TRANSPORT ATP-BINDING PROTEIN MG119-RELATED"/>
    <property type="match status" value="1"/>
</dbReference>
<evidence type="ECO:0000256" key="6">
    <source>
        <dbReference type="ARBA" id="ARBA00022741"/>
    </source>
</evidence>
<comment type="caution">
    <text evidence="11">The sequence shown here is derived from an EMBL/GenBank/DDBJ whole genome shotgun (WGS) entry which is preliminary data.</text>
</comment>
<dbReference type="PROSITE" id="PS00211">
    <property type="entry name" value="ABC_TRANSPORTER_1"/>
    <property type="match status" value="1"/>
</dbReference>
<evidence type="ECO:0000256" key="8">
    <source>
        <dbReference type="ARBA" id="ARBA00022967"/>
    </source>
</evidence>
<dbReference type="PANTHER" id="PTHR43790:SF3">
    <property type="entry name" value="D-ALLOSE IMPORT ATP-BINDING PROTEIN ALSA-RELATED"/>
    <property type="match status" value="1"/>
</dbReference>
<keyword evidence="7 11" id="KW-0067">ATP-binding</keyword>
<keyword evidence="4" id="KW-0762">Sugar transport</keyword>
<dbReference type="AlphaFoldDB" id="A0A1S2V9S4"/>
<evidence type="ECO:0000313" key="12">
    <source>
        <dbReference type="Proteomes" id="UP000181790"/>
    </source>
</evidence>
<dbReference type="OrthoDB" id="1115710at2"/>